<dbReference type="EMBL" id="SRLO01017861">
    <property type="protein sequence ID" value="TNN23629.1"/>
    <property type="molecule type" value="Genomic_DNA"/>
</dbReference>
<proteinExistence type="predicted"/>
<protein>
    <submittedName>
        <fullName evidence="2">Uncharacterized protein</fullName>
    </submittedName>
</protein>
<feature type="compositionally biased region" description="Low complexity" evidence="1">
    <location>
        <begin position="14"/>
        <end position="25"/>
    </location>
</feature>
<organism evidence="2 3">
    <name type="scientific">Liparis tanakae</name>
    <name type="common">Tanaka's snailfish</name>
    <dbReference type="NCBI Taxonomy" id="230148"/>
    <lineage>
        <taxon>Eukaryota</taxon>
        <taxon>Metazoa</taxon>
        <taxon>Chordata</taxon>
        <taxon>Craniata</taxon>
        <taxon>Vertebrata</taxon>
        <taxon>Euteleostomi</taxon>
        <taxon>Actinopterygii</taxon>
        <taxon>Neopterygii</taxon>
        <taxon>Teleostei</taxon>
        <taxon>Neoteleostei</taxon>
        <taxon>Acanthomorphata</taxon>
        <taxon>Eupercaria</taxon>
        <taxon>Perciformes</taxon>
        <taxon>Cottioidei</taxon>
        <taxon>Cottales</taxon>
        <taxon>Liparidae</taxon>
        <taxon>Liparis</taxon>
    </lineage>
</organism>
<name>A0A4Z2E4E7_9TELE</name>
<evidence type="ECO:0000313" key="2">
    <source>
        <dbReference type="EMBL" id="TNN23629.1"/>
    </source>
</evidence>
<evidence type="ECO:0000313" key="3">
    <source>
        <dbReference type="Proteomes" id="UP000314294"/>
    </source>
</evidence>
<comment type="caution">
    <text evidence="2">The sequence shown here is derived from an EMBL/GenBank/DDBJ whole genome shotgun (WGS) entry which is preliminary data.</text>
</comment>
<reference evidence="2 3" key="1">
    <citation type="submission" date="2019-03" db="EMBL/GenBank/DDBJ databases">
        <title>First draft genome of Liparis tanakae, snailfish: a comprehensive survey of snailfish specific genes.</title>
        <authorList>
            <person name="Kim W."/>
            <person name="Song I."/>
            <person name="Jeong J.-H."/>
            <person name="Kim D."/>
            <person name="Kim S."/>
            <person name="Ryu S."/>
            <person name="Song J.Y."/>
            <person name="Lee S.K."/>
        </authorList>
    </citation>
    <scope>NUCLEOTIDE SEQUENCE [LARGE SCALE GENOMIC DNA]</scope>
    <source>
        <tissue evidence="2">Muscle</tissue>
    </source>
</reference>
<keyword evidence="3" id="KW-1185">Reference proteome</keyword>
<dbReference type="AlphaFoldDB" id="A0A4Z2E4E7"/>
<gene>
    <name evidence="2" type="ORF">EYF80_066249</name>
</gene>
<sequence length="111" mass="11856">MWQNLRKQTLEPCGRTSGNRSGTRGHVQVYKPDEATPSAEKTPTRANDKSTQPELALPFGPTPPKAPHLHSADAIHHGGEEDGGHGSQASSQGDQTWAQVNTACVCVPLHV</sequence>
<evidence type="ECO:0000256" key="1">
    <source>
        <dbReference type="SAM" id="MobiDB-lite"/>
    </source>
</evidence>
<accession>A0A4Z2E4E7</accession>
<feature type="compositionally biased region" description="Basic and acidic residues" evidence="1">
    <location>
        <begin position="70"/>
        <end position="84"/>
    </location>
</feature>
<dbReference type="Proteomes" id="UP000314294">
    <property type="component" value="Unassembled WGS sequence"/>
</dbReference>
<feature type="region of interest" description="Disordered" evidence="1">
    <location>
        <begin position="1"/>
        <end position="95"/>
    </location>
</feature>